<evidence type="ECO:0000256" key="3">
    <source>
        <dbReference type="SAM" id="MobiDB-lite"/>
    </source>
</evidence>
<feature type="compositionally biased region" description="Acidic residues" evidence="3">
    <location>
        <begin position="62"/>
        <end position="81"/>
    </location>
</feature>
<keyword evidence="6" id="KW-1185">Reference proteome</keyword>
<sequence length="459" mass="51237">MGTYYDRIAPLLCLMLSRPSECSSGSTSSSKLSELEHHDDLEHLALIHALLHKDGSSQRDEGDSENSDDEDSAEDEDECDSDRECTKKPLDLTWLFKLPDKQFRQATRTSKTSFLWIFNQIKDNPIFRREGAPQFSIVQQLALTLELFGSNGREELAGPLAAKLGLSRRDAIKVIYGPMQAILALGSRYVTWPNDARKQSISNVMKNQGFEGCVGSLDDITVPTSFSPGDDSFLNSKTGRYSINAQIVCDSNNRITACFSGWPGDWRGSLSYEKTPLHQNPKKFFDPGKAPYNLACLPTVRLKRSPPSDPIVLPLLPGEYLIADSAYRPSRTIVPPSNAPAPKAKPDEEFDFCLAKAHGHSEKTIGGLKARWASLKEIRLSRNAGVKHYIQWIHCCTILYNMLAQFGDPWDQVDNHPSKPLASPPTVRNTRTLDSFRSTVKSKCIEHNYRTGTLPIPRP</sequence>
<proteinExistence type="predicted"/>
<dbReference type="Pfam" id="PF13359">
    <property type="entry name" value="DDE_Tnp_4"/>
    <property type="match status" value="1"/>
</dbReference>
<protein>
    <recommendedName>
        <fullName evidence="4">DDE Tnp4 domain-containing protein</fullName>
    </recommendedName>
</protein>
<gene>
    <name evidence="5" type="ORF">PSTG_16802</name>
</gene>
<comment type="cofactor">
    <cofactor evidence="1">
        <name>a divalent metal cation</name>
        <dbReference type="ChEBI" id="CHEBI:60240"/>
    </cofactor>
</comment>
<comment type="caution">
    <text evidence="5">The sequence shown here is derived from an EMBL/GenBank/DDBJ whole genome shotgun (WGS) entry which is preliminary data.</text>
</comment>
<dbReference type="InterPro" id="IPR027806">
    <property type="entry name" value="HARBI1_dom"/>
</dbReference>
<name>A0A0L0URX3_9BASI</name>
<evidence type="ECO:0000313" key="5">
    <source>
        <dbReference type="EMBL" id="KNE89730.1"/>
    </source>
</evidence>
<evidence type="ECO:0000256" key="1">
    <source>
        <dbReference type="ARBA" id="ARBA00001968"/>
    </source>
</evidence>
<evidence type="ECO:0000313" key="6">
    <source>
        <dbReference type="Proteomes" id="UP000054564"/>
    </source>
</evidence>
<dbReference type="STRING" id="1165861.A0A0L0URX3"/>
<evidence type="ECO:0000259" key="4">
    <source>
        <dbReference type="Pfam" id="PF13359"/>
    </source>
</evidence>
<organism evidence="5 6">
    <name type="scientific">Puccinia striiformis f. sp. tritici PST-78</name>
    <dbReference type="NCBI Taxonomy" id="1165861"/>
    <lineage>
        <taxon>Eukaryota</taxon>
        <taxon>Fungi</taxon>
        <taxon>Dikarya</taxon>
        <taxon>Basidiomycota</taxon>
        <taxon>Pucciniomycotina</taxon>
        <taxon>Pucciniomycetes</taxon>
        <taxon>Pucciniales</taxon>
        <taxon>Pucciniaceae</taxon>
        <taxon>Puccinia</taxon>
    </lineage>
</organism>
<evidence type="ECO:0000256" key="2">
    <source>
        <dbReference type="ARBA" id="ARBA00022723"/>
    </source>
</evidence>
<feature type="domain" description="DDE Tnp4" evidence="4">
    <location>
        <begin position="220"/>
        <end position="401"/>
    </location>
</feature>
<dbReference type="OrthoDB" id="2499472at2759"/>
<accession>A0A0L0URX3</accession>
<dbReference type="Proteomes" id="UP000054564">
    <property type="component" value="Unassembled WGS sequence"/>
</dbReference>
<feature type="region of interest" description="Disordered" evidence="3">
    <location>
        <begin position="54"/>
        <end position="84"/>
    </location>
</feature>
<reference evidence="6" key="1">
    <citation type="submission" date="2014-03" db="EMBL/GenBank/DDBJ databases">
        <title>The Genome Sequence of Puccinia striiformis f. sp. tritici PST-78.</title>
        <authorList>
            <consortium name="The Broad Institute Genome Sequencing Platform"/>
            <person name="Cuomo C."/>
            <person name="Hulbert S."/>
            <person name="Chen X."/>
            <person name="Walker B."/>
            <person name="Young S.K."/>
            <person name="Zeng Q."/>
            <person name="Gargeya S."/>
            <person name="Fitzgerald M."/>
            <person name="Haas B."/>
            <person name="Abouelleil A."/>
            <person name="Alvarado L."/>
            <person name="Arachchi H.M."/>
            <person name="Berlin A.M."/>
            <person name="Chapman S.B."/>
            <person name="Goldberg J."/>
            <person name="Griggs A."/>
            <person name="Gujja S."/>
            <person name="Hansen M."/>
            <person name="Howarth C."/>
            <person name="Imamovic A."/>
            <person name="Larimer J."/>
            <person name="McCowan C."/>
            <person name="Montmayeur A."/>
            <person name="Murphy C."/>
            <person name="Neiman D."/>
            <person name="Pearson M."/>
            <person name="Priest M."/>
            <person name="Roberts A."/>
            <person name="Saif S."/>
            <person name="Shea T."/>
            <person name="Sisk P."/>
            <person name="Sykes S."/>
            <person name="Wortman J."/>
            <person name="Nusbaum C."/>
            <person name="Birren B."/>
        </authorList>
    </citation>
    <scope>NUCLEOTIDE SEQUENCE [LARGE SCALE GENOMIC DNA]</scope>
    <source>
        <strain evidence="6">race PST-78</strain>
    </source>
</reference>
<dbReference type="AlphaFoldDB" id="A0A0L0URX3"/>
<keyword evidence="2" id="KW-0479">Metal-binding</keyword>
<dbReference type="GO" id="GO:0046872">
    <property type="term" value="F:metal ion binding"/>
    <property type="evidence" value="ECO:0007669"/>
    <property type="project" value="UniProtKB-KW"/>
</dbReference>
<dbReference type="EMBL" id="AJIL01000301">
    <property type="protein sequence ID" value="KNE89730.1"/>
    <property type="molecule type" value="Genomic_DNA"/>
</dbReference>